<gene>
    <name evidence="2" type="ORF">IV38_GL001679</name>
    <name evidence="3" type="ORF">IV40_GL001536</name>
</gene>
<sequence length="82" mass="8980">MQNKQASNQDPFARYNIMGISGFALAFIDLAFPLSVVTGFSIWVLGLILSIIGVFRKPRGFAIAGIILSIITIIVAIMRSFF</sequence>
<keyword evidence="4" id="KW-1185">Reference proteome</keyword>
<keyword evidence="1" id="KW-0472">Membrane</keyword>
<evidence type="ECO:0000313" key="4">
    <source>
        <dbReference type="Proteomes" id="UP000051645"/>
    </source>
</evidence>
<dbReference type="PATRIC" id="fig|81857.3.peg.1689"/>
<dbReference type="EMBL" id="JQAT01000004">
    <property type="protein sequence ID" value="KRN28225.1"/>
    <property type="molecule type" value="Genomic_DNA"/>
</dbReference>
<evidence type="ECO:0000313" key="3">
    <source>
        <dbReference type="EMBL" id="KRN30899.1"/>
    </source>
</evidence>
<evidence type="ECO:0000256" key="1">
    <source>
        <dbReference type="SAM" id="Phobius"/>
    </source>
</evidence>
<evidence type="ECO:0008006" key="6">
    <source>
        <dbReference type="Google" id="ProtNLM"/>
    </source>
</evidence>
<evidence type="ECO:0000313" key="2">
    <source>
        <dbReference type="EMBL" id="KRN28225.1"/>
    </source>
</evidence>
<comment type="caution">
    <text evidence="3">The sequence shown here is derived from an EMBL/GenBank/DDBJ whole genome shotgun (WGS) entry which is preliminary data.</text>
</comment>
<keyword evidence="1" id="KW-0812">Transmembrane</keyword>
<feature type="transmembrane region" description="Helical" evidence="1">
    <location>
        <begin position="12"/>
        <end position="28"/>
    </location>
</feature>
<proteinExistence type="predicted"/>
<dbReference type="STRING" id="81857.IV38_GL001679"/>
<dbReference type="Proteomes" id="UP000051645">
    <property type="component" value="Unassembled WGS sequence"/>
</dbReference>
<dbReference type="AlphaFoldDB" id="A0A0R2FQW5"/>
<reference evidence="4 5" key="1">
    <citation type="journal article" date="2015" name="Genome Announc.">
        <title>Expanding the biotechnology potential of lactobacilli through comparative genomics of 213 strains and associated genera.</title>
        <authorList>
            <person name="Sun Z."/>
            <person name="Harris H.M."/>
            <person name="McCann A."/>
            <person name="Guo C."/>
            <person name="Argimon S."/>
            <person name="Zhang W."/>
            <person name="Yang X."/>
            <person name="Jeffery I.B."/>
            <person name="Cooney J.C."/>
            <person name="Kagawa T.F."/>
            <person name="Liu W."/>
            <person name="Song Y."/>
            <person name="Salvetti E."/>
            <person name="Wrobel A."/>
            <person name="Rasinkangas P."/>
            <person name="Parkhill J."/>
            <person name="Rea M.C."/>
            <person name="O'Sullivan O."/>
            <person name="Ritari J."/>
            <person name="Douillard F.P."/>
            <person name="Paul Ross R."/>
            <person name="Yang R."/>
            <person name="Briner A.E."/>
            <person name="Felis G.E."/>
            <person name="de Vos W.M."/>
            <person name="Barrangou R."/>
            <person name="Klaenhammer T.R."/>
            <person name="Caufield P.W."/>
            <person name="Cui Y."/>
            <person name="Zhang H."/>
            <person name="O'Toole P.W."/>
        </authorList>
    </citation>
    <scope>NUCLEOTIDE SEQUENCE [LARGE SCALE GENOMIC DNA]</scope>
    <source>
        <strain evidence="2 5">ATCC BAA-66</strain>
        <strain evidence="3 4">DSM 13344</strain>
    </source>
</reference>
<accession>A0A0R2FQW5</accession>
<organism evidence="3 4">
    <name type="scientific">Lactobacillus selangorensis</name>
    <dbReference type="NCBI Taxonomy" id="81857"/>
    <lineage>
        <taxon>Bacteria</taxon>
        <taxon>Bacillati</taxon>
        <taxon>Bacillota</taxon>
        <taxon>Bacilli</taxon>
        <taxon>Lactobacillales</taxon>
        <taxon>Lactobacillaceae</taxon>
        <taxon>Lactobacillus</taxon>
    </lineage>
</organism>
<feature type="transmembrane region" description="Helical" evidence="1">
    <location>
        <begin position="61"/>
        <end position="81"/>
    </location>
</feature>
<evidence type="ECO:0000313" key="5">
    <source>
        <dbReference type="Proteomes" id="UP000051751"/>
    </source>
</evidence>
<dbReference type="EMBL" id="JQAZ01000005">
    <property type="protein sequence ID" value="KRN30899.1"/>
    <property type="molecule type" value="Genomic_DNA"/>
</dbReference>
<dbReference type="Proteomes" id="UP000051751">
    <property type="component" value="Unassembled WGS sequence"/>
</dbReference>
<feature type="transmembrane region" description="Helical" evidence="1">
    <location>
        <begin position="34"/>
        <end position="54"/>
    </location>
</feature>
<keyword evidence="1" id="KW-1133">Transmembrane helix</keyword>
<dbReference type="RefSeq" id="WP_057770017.1">
    <property type="nucleotide sequence ID" value="NZ_JQAT01000004.1"/>
</dbReference>
<name>A0A0R2FQW5_9LACO</name>
<protein>
    <recommendedName>
        <fullName evidence="6">DUF4190 domain-containing protein</fullName>
    </recommendedName>
</protein>